<dbReference type="RefSeq" id="WP_090068048.1">
    <property type="nucleotide sequence ID" value="NZ_FOVR01000001.1"/>
</dbReference>
<dbReference type="InterPro" id="IPR011042">
    <property type="entry name" value="6-blade_b-propeller_TolB-like"/>
</dbReference>
<keyword evidence="4" id="KW-0800">Toxin</keyword>
<dbReference type="AlphaFoldDB" id="A0A1I4ZXA1"/>
<dbReference type="GO" id="GO:0016020">
    <property type="term" value="C:membrane"/>
    <property type="evidence" value="ECO:0007669"/>
    <property type="project" value="UniProtKB-SubCell"/>
</dbReference>
<keyword evidence="7" id="KW-0472">Membrane</keyword>
<evidence type="ECO:0000256" key="3">
    <source>
        <dbReference type="ARBA" id="ARBA00022525"/>
    </source>
</evidence>
<dbReference type="GO" id="GO:0005576">
    <property type="term" value="C:extracellular region"/>
    <property type="evidence" value="ECO:0007669"/>
    <property type="project" value="UniProtKB-SubCell"/>
</dbReference>
<evidence type="ECO:0000313" key="8">
    <source>
        <dbReference type="EMBL" id="SFN54815.1"/>
    </source>
</evidence>
<evidence type="ECO:0000313" key="9">
    <source>
        <dbReference type="Proteomes" id="UP000199236"/>
    </source>
</evidence>
<dbReference type="PROSITE" id="PS00330">
    <property type="entry name" value="HEMOLYSIN_CALCIUM"/>
    <property type="match status" value="4"/>
</dbReference>
<comment type="subcellular location">
    <subcellularLocation>
        <location evidence="1">Membrane</location>
    </subcellularLocation>
    <subcellularLocation>
        <location evidence="2">Secreted</location>
    </subcellularLocation>
</comment>
<dbReference type="Pfam" id="PF07676">
    <property type="entry name" value="PD40"/>
    <property type="match status" value="1"/>
</dbReference>
<dbReference type="STRING" id="655353.SAMN04488056_101258"/>
<evidence type="ECO:0000256" key="5">
    <source>
        <dbReference type="ARBA" id="ARBA00022737"/>
    </source>
</evidence>
<proteinExistence type="predicted"/>
<sequence length="795" mass="84455">MPALPKLISMSTSGVNANGPAFAYSAAGNGRYVVFASDSTNLTPQDGVGQNIFLRDTATGRTFNVDVSSNGAIADYSAWPGSALQNPDNPTEVAFTTNGFGEGFNLYIRDVNLGTTRVIAKDISTVDYPFSQDVKWHLSQFGYSNDGSHIAYASANSTTVANDTNRVTDIFVEELATGDVERISVAADGTEANGSSYNPIFSPDGTKVAFWSNANNLSPTDTNFSSDVYIKDLNTGDVTLVSKALNGGAANGASVSVGGFSSDGRYLLFESAASNLVANDRNNDIDVFAYDMLTGDTIRVSERSDGVESNGDDLFARFIPGTHIVEFTTSSNNLLADDVNMRPDVVYTRLGSGEFETLDFTGPVHPNKGITGISYSADGNYAYLVTNSANLVPKDKDTVESIVRVPMSQILKTLQHEGTFRADSLWGDDKSNYMIGKNGNDQIHGGAGDDYIQGDSGNDTLVGERGADYLLGGTGSDELFGRQGNDYLDGGLGEDKMHGNLGNDTYVVNDTQDKVFEYVGQGTDLIISSASYILRDNSQHVENLTLTGLAFMGVGNMQNNVIKGTMAQNMLNGLYGHDTLLGFAGNDSLLGGYGNDRLYGHNGNDYLNGDVGWDKLFGGNGDDTLVGGNGNDFARGGNGDDTLLGGDGDDIIHGDNGHDTLRGNFGDDKLYAGVGADRIVGGLGSDVMFAGNDSGKDTFVFITAEDSPSGPDHDVIFLFDSGEDVIDLAQIDANENLDGNRSFNFAGMQAEANSIWYETNNGDATLYADTDGDAVADFEVELRDVTHLSFGDFIL</sequence>
<dbReference type="PRINTS" id="PR00313">
    <property type="entry name" value="CABNDNGRPT"/>
</dbReference>
<dbReference type="InterPro" id="IPR001343">
    <property type="entry name" value="Hemolysn_Ca-bd"/>
</dbReference>
<protein>
    <submittedName>
        <fullName evidence="8">Ca2+-binding protein, RTX toxin-related</fullName>
    </submittedName>
</protein>
<dbReference type="Gene3D" id="2.120.10.30">
    <property type="entry name" value="TolB, C-terminal domain"/>
    <property type="match status" value="1"/>
</dbReference>
<reference evidence="8 9" key="1">
    <citation type="submission" date="2016-10" db="EMBL/GenBank/DDBJ databases">
        <authorList>
            <person name="de Groot N.N."/>
        </authorList>
    </citation>
    <scope>NUCLEOTIDE SEQUENCE [LARGE SCALE GENOMIC DNA]</scope>
    <source>
        <strain evidence="8 9">CGMCC 1.9157</strain>
    </source>
</reference>
<dbReference type="InterPro" id="IPR003995">
    <property type="entry name" value="RTX_toxin_determinant-A"/>
</dbReference>
<gene>
    <name evidence="8" type="ORF">SAMN04488056_101258</name>
</gene>
<evidence type="ECO:0000256" key="6">
    <source>
        <dbReference type="ARBA" id="ARBA00023026"/>
    </source>
</evidence>
<keyword evidence="3" id="KW-0964">Secreted</keyword>
<dbReference type="Pfam" id="PF00353">
    <property type="entry name" value="HemolysinCabind"/>
    <property type="match status" value="4"/>
</dbReference>
<dbReference type="GO" id="GO:0005509">
    <property type="term" value="F:calcium ion binding"/>
    <property type="evidence" value="ECO:0007669"/>
    <property type="project" value="InterPro"/>
</dbReference>
<dbReference type="InterPro" id="IPR018511">
    <property type="entry name" value="Hemolysin-typ_Ca-bd_CS"/>
</dbReference>
<dbReference type="GO" id="GO:0090729">
    <property type="term" value="F:toxin activity"/>
    <property type="evidence" value="ECO:0007669"/>
    <property type="project" value="UniProtKB-KW"/>
</dbReference>
<dbReference type="PANTHER" id="PTHR38340:SF1">
    <property type="entry name" value="S-LAYER PROTEIN"/>
    <property type="match status" value="1"/>
</dbReference>
<evidence type="ECO:0000256" key="1">
    <source>
        <dbReference type="ARBA" id="ARBA00004370"/>
    </source>
</evidence>
<dbReference type="SUPFAM" id="SSF51120">
    <property type="entry name" value="beta-Roll"/>
    <property type="match status" value="2"/>
</dbReference>
<evidence type="ECO:0000256" key="4">
    <source>
        <dbReference type="ARBA" id="ARBA00022656"/>
    </source>
</evidence>
<keyword evidence="9" id="KW-1185">Reference proteome</keyword>
<dbReference type="InterPro" id="IPR050557">
    <property type="entry name" value="RTX_toxin/Mannuronan_C5-epim"/>
</dbReference>
<dbReference type="PANTHER" id="PTHR38340">
    <property type="entry name" value="S-LAYER PROTEIN"/>
    <property type="match status" value="1"/>
</dbReference>
<keyword evidence="5" id="KW-0677">Repeat</keyword>
<dbReference type="Proteomes" id="UP000199236">
    <property type="component" value="Unassembled WGS sequence"/>
</dbReference>
<dbReference type="EMBL" id="FOVR01000001">
    <property type="protein sequence ID" value="SFN54815.1"/>
    <property type="molecule type" value="Genomic_DNA"/>
</dbReference>
<evidence type="ECO:0000256" key="7">
    <source>
        <dbReference type="ARBA" id="ARBA00023136"/>
    </source>
</evidence>
<organism evidence="8 9">
    <name type="scientific">Cohaesibacter marisflavi</name>
    <dbReference type="NCBI Taxonomy" id="655353"/>
    <lineage>
        <taxon>Bacteria</taxon>
        <taxon>Pseudomonadati</taxon>
        <taxon>Pseudomonadota</taxon>
        <taxon>Alphaproteobacteria</taxon>
        <taxon>Hyphomicrobiales</taxon>
        <taxon>Cohaesibacteraceae</taxon>
    </lineage>
</organism>
<dbReference type="OrthoDB" id="7314239at2"/>
<accession>A0A1I4ZXA1</accession>
<dbReference type="InterPro" id="IPR011659">
    <property type="entry name" value="WD40"/>
</dbReference>
<dbReference type="PRINTS" id="PR01488">
    <property type="entry name" value="RTXTOXINA"/>
</dbReference>
<dbReference type="InterPro" id="IPR011049">
    <property type="entry name" value="Serralysin-like_metalloprot_C"/>
</dbReference>
<dbReference type="SUPFAM" id="SSF82171">
    <property type="entry name" value="DPP6 N-terminal domain-like"/>
    <property type="match status" value="1"/>
</dbReference>
<dbReference type="Gene3D" id="2.150.10.10">
    <property type="entry name" value="Serralysin-like metalloprotease, C-terminal"/>
    <property type="match status" value="5"/>
</dbReference>
<evidence type="ECO:0000256" key="2">
    <source>
        <dbReference type="ARBA" id="ARBA00004613"/>
    </source>
</evidence>
<name>A0A1I4ZXA1_9HYPH</name>
<keyword evidence="6" id="KW-0843">Virulence</keyword>